<dbReference type="AlphaFoldDB" id="A0A6A1UWV5"/>
<sequence length="754" mass="82206">MALASPAKVILGSIAFVIFWVLAVFPAVPFLPIGRTAGSLLGAMLMVLFCILSPDQAYAAIDLPILGLLFGTMVVGVYLERADMFKHLAKLLSWKSTGAKDLLFRICLISAFSSALFTNDTSCVVLTEFVLKTARQHNLPPQPFLLALASSANIGSSATPIGNPQNLVIALQSKISFGDFLIGILPAMLMGVVVNALILLCMYWKLLSFQKDEEDPAQVELVQEGTMNSHLFSPARMSHFTSLNSHEWKSRLEAMDVQSSPKFNVNVGRVETVGNHLGSDDNEINQVPSGILDSTGNSNTSREAENDTVSHNWEEDNIDSEAVAILMDRPREAISTHSSKGKGDLTMRWKSMLWTSRVYLVTVGMLIALLMGLNMSWTAITAALALVVLDFEDAIPSIEKDTPPPTIIWTGLICYFKTYIKYCLPPGPKAIMSNLLAFPGKFSGTDQAKEYKGRFCDCEFLYQNKYSSLGHTNALGVFLAIPFLPIGRTAGSLFGAVLMVILQVTTANEAYEAIDLSILGLLFGTMIVSVYLEKADAFKCLGWLLSWNSRGAKDLICRICLTAAISSAFFTNYTTCMVLTEFVLKFARQYNLPPHPFLLALASSANIGSAASPIGNPQNLIIATRSNISFADFLIGMLPATLVGVLVNALILLCMYWNLLSTSQDEEDKVGEVVAEEDVNVQSSSLSATVNSSHEHVAPLLDPGGALEATMRWKIILWKLCILRHCWNADLFAHGSQHVLDCNCCCACTCGNRL</sequence>
<dbReference type="Pfam" id="PF03600">
    <property type="entry name" value="CitMHS"/>
    <property type="match status" value="2"/>
</dbReference>
<evidence type="ECO:0000313" key="11">
    <source>
        <dbReference type="Proteomes" id="UP000516437"/>
    </source>
</evidence>
<gene>
    <name evidence="10" type="ORF">CJ030_MR7G015315</name>
</gene>
<dbReference type="OrthoDB" id="442352at2759"/>
<dbReference type="GO" id="GO:0055085">
    <property type="term" value="P:transmembrane transport"/>
    <property type="evidence" value="ECO:0007669"/>
    <property type="project" value="InterPro"/>
</dbReference>
<feature type="transmembrane region" description="Helical" evidence="8">
    <location>
        <begin position="358"/>
        <end position="387"/>
    </location>
</feature>
<proteinExistence type="predicted"/>
<keyword evidence="2" id="KW-0813">Transport</keyword>
<evidence type="ECO:0000256" key="3">
    <source>
        <dbReference type="ARBA" id="ARBA00022475"/>
    </source>
</evidence>
<evidence type="ECO:0000256" key="1">
    <source>
        <dbReference type="ARBA" id="ARBA00004651"/>
    </source>
</evidence>
<evidence type="ECO:0000256" key="6">
    <source>
        <dbReference type="ARBA" id="ARBA00023136"/>
    </source>
</evidence>
<feature type="transmembrane region" description="Helical" evidence="8">
    <location>
        <begin position="513"/>
        <end position="532"/>
    </location>
</feature>
<keyword evidence="4 8" id="KW-0812">Transmembrane</keyword>
<evidence type="ECO:0000313" key="10">
    <source>
        <dbReference type="EMBL" id="KAB1204852.1"/>
    </source>
</evidence>
<feature type="transmembrane region" description="Helical" evidence="8">
    <location>
        <begin position="9"/>
        <end position="27"/>
    </location>
</feature>
<comment type="caution">
    <text evidence="10">The sequence shown here is derived from an EMBL/GenBank/DDBJ whole genome shotgun (WGS) entry which is preliminary data.</text>
</comment>
<dbReference type="GO" id="GO:0005886">
    <property type="term" value="C:plasma membrane"/>
    <property type="evidence" value="ECO:0007669"/>
    <property type="project" value="UniProtKB-SubCell"/>
</dbReference>
<keyword evidence="11" id="KW-1185">Reference proteome</keyword>
<organism evidence="10 11">
    <name type="scientific">Morella rubra</name>
    <name type="common">Chinese bayberry</name>
    <dbReference type="NCBI Taxonomy" id="262757"/>
    <lineage>
        <taxon>Eukaryota</taxon>
        <taxon>Viridiplantae</taxon>
        <taxon>Streptophyta</taxon>
        <taxon>Embryophyta</taxon>
        <taxon>Tracheophyta</taxon>
        <taxon>Spermatophyta</taxon>
        <taxon>Magnoliopsida</taxon>
        <taxon>eudicotyledons</taxon>
        <taxon>Gunneridae</taxon>
        <taxon>Pentapetalae</taxon>
        <taxon>rosids</taxon>
        <taxon>fabids</taxon>
        <taxon>Fagales</taxon>
        <taxon>Myricaceae</taxon>
        <taxon>Morella</taxon>
    </lineage>
</organism>
<feature type="transmembrane region" description="Helical" evidence="8">
    <location>
        <begin position="475"/>
        <end position="501"/>
    </location>
</feature>
<feature type="transmembrane region" description="Helical" evidence="8">
    <location>
        <begin position="33"/>
        <end position="52"/>
    </location>
</feature>
<accession>A0A6A1UWV5</accession>
<feature type="region of interest" description="Disordered" evidence="7">
    <location>
        <begin position="284"/>
        <end position="310"/>
    </location>
</feature>
<feature type="transmembrane region" description="Helical" evidence="8">
    <location>
        <begin position="59"/>
        <end position="79"/>
    </location>
</feature>
<feature type="domain" description="Citrate transporter-like" evidence="9">
    <location>
        <begin position="24"/>
        <end position="397"/>
    </location>
</feature>
<dbReference type="PANTHER" id="PTHR43302">
    <property type="entry name" value="TRANSPORTER ARSB-RELATED"/>
    <property type="match status" value="1"/>
</dbReference>
<evidence type="ECO:0000256" key="2">
    <source>
        <dbReference type="ARBA" id="ARBA00022448"/>
    </source>
</evidence>
<dbReference type="Proteomes" id="UP000516437">
    <property type="component" value="Chromosome 7"/>
</dbReference>
<keyword evidence="5 8" id="KW-1133">Transmembrane helix</keyword>
<feature type="domain" description="Citrate transporter-like" evidence="9">
    <location>
        <begin position="483"/>
        <end position="736"/>
    </location>
</feature>
<reference evidence="10 11" key="1">
    <citation type="journal article" date="2019" name="Plant Biotechnol. J.">
        <title>The red bayberry genome and genetic basis of sex determination.</title>
        <authorList>
            <person name="Jia H.M."/>
            <person name="Jia H.J."/>
            <person name="Cai Q.L."/>
            <person name="Wang Y."/>
            <person name="Zhao H.B."/>
            <person name="Yang W.F."/>
            <person name="Wang G.Y."/>
            <person name="Li Y.H."/>
            <person name="Zhan D.L."/>
            <person name="Shen Y.T."/>
            <person name="Niu Q.F."/>
            <person name="Chang L."/>
            <person name="Qiu J."/>
            <person name="Zhao L."/>
            <person name="Xie H.B."/>
            <person name="Fu W.Y."/>
            <person name="Jin J."/>
            <person name="Li X.W."/>
            <person name="Jiao Y."/>
            <person name="Zhou C.C."/>
            <person name="Tu T."/>
            <person name="Chai C.Y."/>
            <person name="Gao J.L."/>
            <person name="Fan L.J."/>
            <person name="van de Weg E."/>
            <person name="Wang J.Y."/>
            <person name="Gao Z.S."/>
        </authorList>
    </citation>
    <scope>NUCLEOTIDE SEQUENCE [LARGE SCALE GENOMIC DNA]</scope>
    <source>
        <tissue evidence="10">Leaves</tissue>
    </source>
</reference>
<feature type="transmembrane region" description="Helical" evidence="8">
    <location>
        <begin position="633"/>
        <end position="659"/>
    </location>
</feature>
<dbReference type="InterPro" id="IPR004680">
    <property type="entry name" value="Cit_transptr-like_dom"/>
</dbReference>
<comment type="subcellular location">
    <subcellularLocation>
        <location evidence="1">Cell membrane</location>
        <topology evidence="1">Multi-pass membrane protein</topology>
    </subcellularLocation>
</comment>
<evidence type="ECO:0000256" key="5">
    <source>
        <dbReference type="ARBA" id="ARBA00022989"/>
    </source>
</evidence>
<name>A0A6A1UWV5_9ROSI</name>
<evidence type="ECO:0000259" key="9">
    <source>
        <dbReference type="Pfam" id="PF03600"/>
    </source>
</evidence>
<evidence type="ECO:0000256" key="4">
    <source>
        <dbReference type="ARBA" id="ARBA00022692"/>
    </source>
</evidence>
<dbReference type="PANTHER" id="PTHR43302:SF15">
    <property type="entry name" value="SILICON EFFLUX TRANSPORTER LSI2"/>
    <property type="match status" value="1"/>
</dbReference>
<protein>
    <submittedName>
        <fullName evidence="10">Putative transporter arsB</fullName>
    </submittedName>
</protein>
<evidence type="ECO:0000256" key="8">
    <source>
        <dbReference type="SAM" id="Phobius"/>
    </source>
</evidence>
<evidence type="ECO:0000256" key="7">
    <source>
        <dbReference type="SAM" id="MobiDB-lite"/>
    </source>
</evidence>
<dbReference type="EMBL" id="RXIC02000025">
    <property type="protein sequence ID" value="KAB1204852.1"/>
    <property type="molecule type" value="Genomic_DNA"/>
</dbReference>
<keyword evidence="3" id="KW-1003">Cell membrane</keyword>
<keyword evidence="6 8" id="KW-0472">Membrane</keyword>
<feature type="transmembrane region" description="Helical" evidence="8">
    <location>
        <begin position="181"/>
        <end position="204"/>
    </location>
</feature>